<name>A0ABT2GR62_9MICO</name>
<evidence type="ECO:0000256" key="2">
    <source>
        <dbReference type="ARBA" id="ARBA00023026"/>
    </source>
</evidence>
<keyword evidence="2" id="KW-0843">Virulence</keyword>
<organism evidence="5 6">
    <name type="scientific">Herbiconiux aconitum</name>
    <dbReference type="NCBI Taxonomy" id="2970913"/>
    <lineage>
        <taxon>Bacteria</taxon>
        <taxon>Bacillati</taxon>
        <taxon>Actinomycetota</taxon>
        <taxon>Actinomycetes</taxon>
        <taxon>Micrococcales</taxon>
        <taxon>Microbacteriaceae</taxon>
        <taxon>Herbiconiux</taxon>
    </lineage>
</organism>
<feature type="compositionally biased region" description="Low complexity" evidence="3">
    <location>
        <begin position="578"/>
        <end position="602"/>
    </location>
</feature>
<dbReference type="InterPro" id="IPR007312">
    <property type="entry name" value="Phosphoesterase"/>
</dbReference>
<comment type="caution">
    <text evidence="5">The sequence shown here is derived from an EMBL/GenBank/DDBJ whole genome shotgun (WGS) entry which is preliminary data.</text>
</comment>
<dbReference type="Proteomes" id="UP001165584">
    <property type="component" value="Unassembled WGS sequence"/>
</dbReference>
<proteinExistence type="predicted"/>
<keyword evidence="4" id="KW-0472">Membrane</keyword>
<dbReference type="Pfam" id="PF04185">
    <property type="entry name" value="Phosphoesterase"/>
    <property type="match status" value="1"/>
</dbReference>
<feature type="region of interest" description="Disordered" evidence="3">
    <location>
        <begin position="566"/>
        <end position="604"/>
    </location>
</feature>
<dbReference type="RefSeq" id="WP_259505389.1">
    <property type="nucleotide sequence ID" value="NZ_JANLCM010000001.1"/>
</dbReference>
<protein>
    <submittedName>
        <fullName evidence="5">Alkaline phosphatase family protein</fullName>
    </submittedName>
</protein>
<dbReference type="EMBL" id="JANLCM010000001">
    <property type="protein sequence ID" value="MCS5717271.1"/>
    <property type="molecule type" value="Genomic_DNA"/>
</dbReference>
<feature type="transmembrane region" description="Helical" evidence="4">
    <location>
        <begin position="616"/>
        <end position="636"/>
    </location>
</feature>
<keyword evidence="1" id="KW-0378">Hydrolase</keyword>
<sequence>MPPRNPILSTTDTNTTNTNTNTNTTITKREEMPRPPRRRGAVAAAAVLALAGIACLGTNAAGAFAAEPTDNSAATTTPIKHVVVIYNENESFDHYFGTYPNAANTDGTPFTAAADTPIPNNYVSHPELLTANPNAFQPQRLDQDHALTCDQSHSYGSEQKAYNAGAMDKFVESTESSCSTLGLYYTDGIVMDYYDGNTVTGLWNLAQNYSMSDNSFSTGFGPSTPGALNLVSGNTSGALSVNSVTGAPVSDATSTVTSDPDPFYDDCADSNHTKTGNLTQMQGKNVGDLLNERNVSWGWFEDGFAPSVTAADSPSGYAVCGNTVPITAEGVNVAIPAYSAHHEPFQYYESTSNPHHLPPASPAEVGHDGQANHNYDMSLFYQALDTDTLPAVSFVKAATAQDGHPGSSNPTDEQIAVVKEVNAIEQSSSWPSTAIVFAYDDSDGWYDHVASPILNGSAASGNSAICTDAATVDLDGLANRCGPGPRQPLLVISPFAKQNYIDHTATEQTSILKFIEDNWSTGRIGDSSFDERAGVLDGMFDFQHPQQRAVVLAGDGSVAQVLPVEVPVPGSGEGDGGSTPPATTPAGDGSTPTPAATASAAGSGDGKSLAATGLQVALPLTGAALLLAAGVTLYLVRRRRAA</sequence>
<dbReference type="PANTHER" id="PTHR31956">
    <property type="entry name" value="NON-SPECIFIC PHOSPHOLIPASE C4-RELATED"/>
    <property type="match status" value="1"/>
</dbReference>
<evidence type="ECO:0000256" key="3">
    <source>
        <dbReference type="SAM" id="MobiDB-lite"/>
    </source>
</evidence>
<gene>
    <name evidence="5" type="ORF">N1027_03880</name>
</gene>
<evidence type="ECO:0000256" key="1">
    <source>
        <dbReference type="ARBA" id="ARBA00022801"/>
    </source>
</evidence>
<feature type="region of interest" description="Disordered" evidence="3">
    <location>
        <begin position="1"/>
        <end position="23"/>
    </location>
</feature>
<reference evidence="5" key="1">
    <citation type="submission" date="2022-08" db="EMBL/GenBank/DDBJ databases">
        <authorList>
            <person name="Deng Y."/>
            <person name="Han X.-F."/>
            <person name="Zhang Y.-Q."/>
        </authorList>
    </citation>
    <scope>NUCLEOTIDE SEQUENCE</scope>
    <source>
        <strain evidence="5">CPCC 205763</strain>
    </source>
</reference>
<evidence type="ECO:0000313" key="6">
    <source>
        <dbReference type="Proteomes" id="UP001165584"/>
    </source>
</evidence>
<feature type="compositionally biased region" description="Low complexity" evidence="3">
    <location>
        <begin position="10"/>
        <end position="23"/>
    </location>
</feature>
<accession>A0ABT2GR62</accession>
<dbReference type="PANTHER" id="PTHR31956:SF1">
    <property type="entry name" value="NON-SPECIFIC PHOSPHOLIPASE C1"/>
    <property type="match status" value="1"/>
</dbReference>
<evidence type="ECO:0000256" key="4">
    <source>
        <dbReference type="SAM" id="Phobius"/>
    </source>
</evidence>
<keyword evidence="6" id="KW-1185">Reference proteome</keyword>
<dbReference type="InterPro" id="IPR017850">
    <property type="entry name" value="Alkaline_phosphatase_core_sf"/>
</dbReference>
<keyword evidence="4" id="KW-0812">Transmembrane</keyword>
<dbReference type="CDD" id="cd16013">
    <property type="entry name" value="AcpA"/>
    <property type="match status" value="1"/>
</dbReference>
<keyword evidence="4" id="KW-1133">Transmembrane helix</keyword>
<dbReference type="Gene3D" id="3.40.720.10">
    <property type="entry name" value="Alkaline Phosphatase, subunit A"/>
    <property type="match status" value="1"/>
</dbReference>
<evidence type="ECO:0000313" key="5">
    <source>
        <dbReference type="EMBL" id="MCS5717271.1"/>
    </source>
</evidence>